<reference evidence="3" key="1">
    <citation type="journal article" date="2018" name="Gigascience">
        <title>Genome assembly of the Pink Ipe (Handroanthus impetiginosus, Bignoniaceae), a highly valued, ecologically keystone Neotropical timber forest tree.</title>
        <authorList>
            <person name="Silva-Junior O.B."/>
            <person name="Grattapaglia D."/>
            <person name="Novaes E."/>
            <person name="Collevatti R.G."/>
        </authorList>
    </citation>
    <scope>NUCLEOTIDE SEQUENCE [LARGE SCALE GENOMIC DNA]</scope>
    <source>
        <strain evidence="3">cv. UFG-1</strain>
    </source>
</reference>
<keyword evidence="1" id="KW-0812">Transmembrane</keyword>
<dbReference type="Pfam" id="PF03140">
    <property type="entry name" value="DUF247"/>
    <property type="match status" value="3"/>
</dbReference>
<keyword evidence="3" id="KW-1185">Reference proteome</keyword>
<dbReference type="EMBL" id="NKXS01000712">
    <property type="protein sequence ID" value="PIN22667.1"/>
    <property type="molecule type" value="Genomic_DNA"/>
</dbReference>
<feature type="transmembrane region" description="Helical" evidence="1">
    <location>
        <begin position="335"/>
        <end position="357"/>
    </location>
</feature>
<organism evidence="2 3">
    <name type="scientific">Handroanthus impetiginosus</name>
    <dbReference type="NCBI Taxonomy" id="429701"/>
    <lineage>
        <taxon>Eukaryota</taxon>
        <taxon>Viridiplantae</taxon>
        <taxon>Streptophyta</taxon>
        <taxon>Embryophyta</taxon>
        <taxon>Tracheophyta</taxon>
        <taxon>Spermatophyta</taxon>
        <taxon>Magnoliopsida</taxon>
        <taxon>eudicotyledons</taxon>
        <taxon>Gunneridae</taxon>
        <taxon>Pentapetalae</taxon>
        <taxon>asterids</taxon>
        <taxon>lamiids</taxon>
        <taxon>Lamiales</taxon>
        <taxon>Bignoniaceae</taxon>
        <taxon>Crescentiina</taxon>
        <taxon>Tabebuia alliance</taxon>
        <taxon>Handroanthus</taxon>
    </lineage>
</organism>
<keyword evidence="1" id="KW-0472">Membrane</keyword>
<dbReference type="PANTHER" id="PTHR31170:SF20">
    <property type="entry name" value="DUF247 DOMAIN PROTEIN"/>
    <property type="match status" value="1"/>
</dbReference>
<dbReference type="InterPro" id="IPR004158">
    <property type="entry name" value="DUF247_pln"/>
</dbReference>
<protein>
    <recommendedName>
        <fullName evidence="4">DUF247 domain-containing protein</fullName>
    </recommendedName>
</protein>
<evidence type="ECO:0000313" key="3">
    <source>
        <dbReference type="Proteomes" id="UP000231279"/>
    </source>
</evidence>
<evidence type="ECO:0000313" key="2">
    <source>
        <dbReference type="EMBL" id="PIN22667.1"/>
    </source>
</evidence>
<accession>A0A2G9HYT4</accession>
<keyword evidence="1" id="KW-1133">Transmembrane helix</keyword>
<dbReference type="PANTHER" id="PTHR31170">
    <property type="entry name" value="BNAC04G53230D PROTEIN"/>
    <property type="match status" value="1"/>
</dbReference>
<gene>
    <name evidence="2" type="ORF">CDL12_04612</name>
</gene>
<dbReference type="Proteomes" id="UP000231279">
    <property type="component" value="Unassembled WGS sequence"/>
</dbReference>
<name>A0A2G9HYT4_9LAMI</name>
<evidence type="ECO:0000256" key="1">
    <source>
        <dbReference type="SAM" id="Phobius"/>
    </source>
</evidence>
<comment type="caution">
    <text evidence="2">The sequence shown here is derived from an EMBL/GenBank/DDBJ whole genome shotgun (WGS) entry which is preliminary data.</text>
</comment>
<dbReference type="STRING" id="429701.A0A2G9HYT4"/>
<dbReference type="AlphaFoldDB" id="A0A2G9HYT4"/>
<evidence type="ECO:0008006" key="4">
    <source>
        <dbReference type="Google" id="ProtNLM"/>
    </source>
</evidence>
<dbReference type="OrthoDB" id="1639532at2759"/>
<sequence>MGVITLTTLLYIISIYRVSEKPRKANEAAYTPPLVSVAPLHRERGQLQGMESYKLRCLRNFLIRFGVDRNNLVLFVARQESYVRGCYEDKISLNPEQFSEMILLDGIFNVELFLKSHFLQLRERSDIIFENHWMWSDLLHEMLLLKCNKRPIEFCGSFILEWNCIKLPLTKHCYHARYFVEFLLFLHRPARPREQPSFPTTKFEYTRSATELQQAGVKFCCAKGNCLFDIVFTKGKLTLPRLIVNDWTETFVKESPFEQHGYYLKDITGYVILMDSLINTSADVLFNNLYKEVVTETDEFYFAELCRDLNKYSRDSFHEFKAKWFRWRKMLRRNYFGNPWSFISLLAASVLSILTLLQKVCSILQVK</sequence>
<proteinExistence type="predicted"/>